<accession>A0A090GJE0</accession>
<name>A0A090GJE0_MESPL</name>
<dbReference type="AlphaFoldDB" id="A0A090GJE0"/>
<reference evidence="2 4" key="1">
    <citation type="submission" date="2014-08" db="EMBL/GenBank/DDBJ databases">
        <authorList>
            <person name="Moulin Lionel"/>
        </authorList>
    </citation>
    <scope>NUCLEOTIDE SEQUENCE [LARGE SCALE GENOMIC DNA]</scope>
</reference>
<evidence type="ECO:0000313" key="3">
    <source>
        <dbReference type="Proteomes" id="UP000045285"/>
    </source>
</evidence>
<organism evidence="2 4">
    <name type="scientific">Mesorhizobium plurifarium</name>
    <dbReference type="NCBI Taxonomy" id="69974"/>
    <lineage>
        <taxon>Bacteria</taxon>
        <taxon>Pseudomonadati</taxon>
        <taxon>Pseudomonadota</taxon>
        <taxon>Alphaproteobacteria</taxon>
        <taxon>Hyphomicrobiales</taxon>
        <taxon>Phyllobacteriaceae</taxon>
        <taxon>Mesorhizobium</taxon>
    </lineage>
</organism>
<protein>
    <submittedName>
        <fullName evidence="2">Uncharacterized protein</fullName>
    </submittedName>
</protein>
<dbReference type="EMBL" id="CCMZ01000076">
    <property type="protein sequence ID" value="CDX29153.1"/>
    <property type="molecule type" value="Genomic_DNA"/>
</dbReference>
<gene>
    <name evidence="1" type="ORF">MPL3356_90231</name>
    <name evidence="2" type="ORF">MPLDJ20_150565</name>
</gene>
<sequence>MNDKERLYVLHTNRELEMMLAGNKPLAVFAHEKVDGFEKSDALANQDFAPYVAAGALSEHVRTRTISLANGGVVDIDYWFYSLKGEEWRVEAYWLLIDFLHHRGWCPQFEWLQGKLLGYTDQENTQHLLRTYPADLWVAEICKSQDAGSAEA</sequence>
<dbReference type="STRING" id="69974.MPLDJ20_150565"/>
<proteinExistence type="predicted"/>
<dbReference type="EMBL" id="CCNB01000007">
    <property type="protein sequence ID" value="CDX33505.1"/>
    <property type="molecule type" value="Genomic_DNA"/>
</dbReference>
<evidence type="ECO:0000313" key="2">
    <source>
        <dbReference type="EMBL" id="CDX33505.1"/>
    </source>
</evidence>
<evidence type="ECO:0000313" key="4">
    <source>
        <dbReference type="Proteomes" id="UP000046373"/>
    </source>
</evidence>
<dbReference type="Proteomes" id="UP000045285">
    <property type="component" value="Unassembled WGS sequence"/>
</dbReference>
<evidence type="ECO:0000313" key="1">
    <source>
        <dbReference type="EMBL" id="CDX29153.1"/>
    </source>
</evidence>
<dbReference type="Proteomes" id="UP000046373">
    <property type="component" value="Unassembled WGS sequence"/>
</dbReference>
<keyword evidence="3" id="KW-1185">Reference proteome</keyword>
<reference evidence="3" key="2">
    <citation type="submission" date="2014-08" db="EMBL/GenBank/DDBJ databases">
        <authorList>
            <person name="Moulin L."/>
        </authorList>
    </citation>
    <scope>NUCLEOTIDE SEQUENCE [LARGE SCALE GENOMIC DNA]</scope>
</reference>
<dbReference type="GeneID" id="31889836"/>